<dbReference type="Proteomes" id="UP000179243">
    <property type="component" value="Unassembled WGS sequence"/>
</dbReference>
<evidence type="ECO:0000313" key="2">
    <source>
        <dbReference type="Proteomes" id="UP000179243"/>
    </source>
</evidence>
<name>A0A1F7F6X6_UNCRA</name>
<proteinExistence type="predicted"/>
<gene>
    <name evidence="1" type="ORF">A2519_16380</name>
</gene>
<dbReference type="EMBL" id="MFYX01000110">
    <property type="protein sequence ID" value="OGK02256.1"/>
    <property type="molecule type" value="Genomic_DNA"/>
</dbReference>
<reference evidence="1 2" key="1">
    <citation type="journal article" date="2016" name="Nat. Commun.">
        <title>Thousands of microbial genomes shed light on interconnected biogeochemical processes in an aquifer system.</title>
        <authorList>
            <person name="Anantharaman K."/>
            <person name="Brown C.T."/>
            <person name="Hug L.A."/>
            <person name="Sharon I."/>
            <person name="Castelle C.J."/>
            <person name="Probst A.J."/>
            <person name="Thomas B.C."/>
            <person name="Singh A."/>
            <person name="Wilkins M.J."/>
            <person name="Karaoz U."/>
            <person name="Brodie E.L."/>
            <person name="Williams K.H."/>
            <person name="Hubbard S.S."/>
            <person name="Banfield J.F."/>
        </authorList>
    </citation>
    <scope>NUCLEOTIDE SEQUENCE [LARGE SCALE GENOMIC DNA]</scope>
</reference>
<dbReference type="Gene3D" id="2.130.10.10">
    <property type="entry name" value="YVTN repeat-like/Quinoprotein amine dehydrogenase"/>
    <property type="match status" value="1"/>
</dbReference>
<organism evidence="1 2">
    <name type="scientific">Candidatus Raymondbacteria bacterium RIFOXYD12_FULL_49_13</name>
    <dbReference type="NCBI Taxonomy" id="1817890"/>
    <lineage>
        <taxon>Bacteria</taxon>
        <taxon>Raymondiibacteriota</taxon>
    </lineage>
</organism>
<accession>A0A1F7F6X6</accession>
<comment type="caution">
    <text evidence="1">The sequence shown here is derived from an EMBL/GenBank/DDBJ whole genome shotgun (WGS) entry which is preliminary data.</text>
</comment>
<evidence type="ECO:0000313" key="1">
    <source>
        <dbReference type="EMBL" id="OGK02256.1"/>
    </source>
</evidence>
<dbReference type="InterPro" id="IPR015943">
    <property type="entry name" value="WD40/YVTN_repeat-like_dom_sf"/>
</dbReference>
<sequence>MDGWKKYKQEEKGLASYRVWDVFVDATNAVWCAFVLAIAQIPDGTLWFATAQGVSSFAGEKRPRA</sequence>
<dbReference type="AlphaFoldDB" id="A0A1F7F6X6"/>
<protein>
    <submittedName>
        <fullName evidence="1">Uncharacterized protein</fullName>
    </submittedName>
</protein>